<evidence type="ECO:0000313" key="1">
    <source>
        <dbReference type="EMBL" id="VEL29391.1"/>
    </source>
</evidence>
<keyword evidence="2" id="KW-1185">Reference proteome</keyword>
<organism evidence="1 2">
    <name type="scientific">Protopolystoma xenopodis</name>
    <dbReference type="NCBI Taxonomy" id="117903"/>
    <lineage>
        <taxon>Eukaryota</taxon>
        <taxon>Metazoa</taxon>
        <taxon>Spiralia</taxon>
        <taxon>Lophotrochozoa</taxon>
        <taxon>Platyhelminthes</taxon>
        <taxon>Monogenea</taxon>
        <taxon>Polyopisthocotylea</taxon>
        <taxon>Polystomatidea</taxon>
        <taxon>Polystomatidae</taxon>
        <taxon>Protopolystoma</taxon>
    </lineage>
</organism>
<dbReference type="Proteomes" id="UP000784294">
    <property type="component" value="Unassembled WGS sequence"/>
</dbReference>
<evidence type="ECO:0000313" key="2">
    <source>
        <dbReference type="Proteomes" id="UP000784294"/>
    </source>
</evidence>
<sequence>MSLMVAMELAYNLEVHRNDSIGSVGMTTMFTLDKSCPTVVSPPIVFLPIHASTTSTTDTQSIESLTSRSEQPTIPNFLQSCSHKNRLLPCDEACARRKRRELALQEESTDSQTHSNVPFSDSKLGSAPLAPKLTLASCDNFNLPIREDKLGVDSFTDDSIPSETISKAQSVGRWVREEALTGSKECLTNPFPPPEYSASLKAFARANYAFSSEVEQKLEAVVRKVPYIPYFIFSGFVWTEKAFFLFSPNLIRAYYPLFCGSVQFL</sequence>
<comment type="caution">
    <text evidence="1">The sequence shown here is derived from an EMBL/GenBank/DDBJ whole genome shotgun (WGS) entry which is preliminary data.</text>
</comment>
<name>A0A448X6L2_9PLAT</name>
<accession>A0A448X6L2</accession>
<dbReference type="AlphaFoldDB" id="A0A448X6L2"/>
<dbReference type="EMBL" id="CAAALY010102701">
    <property type="protein sequence ID" value="VEL29391.1"/>
    <property type="molecule type" value="Genomic_DNA"/>
</dbReference>
<protein>
    <submittedName>
        <fullName evidence="1">Uncharacterized protein</fullName>
    </submittedName>
</protein>
<gene>
    <name evidence="1" type="ORF">PXEA_LOCUS22831</name>
</gene>
<reference evidence="1" key="1">
    <citation type="submission" date="2018-11" db="EMBL/GenBank/DDBJ databases">
        <authorList>
            <consortium name="Pathogen Informatics"/>
        </authorList>
    </citation>
    <scope>NUCLEOTIDE SEQUENCE</scope>
</reference>
<proteinExistence type="predicted"/>